<reference evidence="1 2" key="1">
    <citation type="submission" date="2007-03" db="EMBL/GenBank/DDBJ databases">
        <authorList>
            <person name="Stal L."/>
            <person name="Ferriera S."/>
            <person name="Johnson J."/>
            <person name="Kravitz S."/>
            <person name="Beeson K."/>
            <person name="Sutton G."/>
            <person name="Rogers Y.-H."/>
            <person name="Friedman R."/>
            <person name="Frazier M."/>
            <person name="Venter J.C."/>
        </authorList>
    </citation>
    <scope>NUCLEOTIDE SEQUENCE [LARGE SCALE GENOMIC DNA]</scope>
    <source>
        <strain evidence="1 2">CCY0110</strain>
    </source>
</reference>
<organism evidence="1 2">
    <name type="scientific">Crocosphaera chwakensis CCY0110</name>
    <dbReference type="NCBI Taxonomy" id="391612"/>
    <lineage>
        <taxon>Bacteria</taxon>
        <taxon>Bacillati</taxon>
        <taxon>Cyanobacteriota</taxon>
        <taxon>Cyanophyceae</taxon>
        <taxon>Oscillatoriophycideae</taxon>
        <taxon>Chroococcales</taxon>
        <taxon>Aphanothecaceae</taxon>
        <taxon>Crocosphaera</taxon>
        <taxon>Crocosphaera chwakensis</taxon>
    </lineage>
</organism>
<dbReference type="AntiFam" id="ANF00055">
    <property type="entry name" value="Translation of DNA repeat"/>
</dbReference>
<proteinExistence type="predicted"/>
<sequence>MNSIPVKILQYWTKNQLQWQRDNSLEIDVTPSWARQTLEDLL</sequence>
<dbReference type="Proteomes" id="UP000003781">
    <property type="component" value="Unassembled WGS sequence"/>
</dbReference>
<protein>
    <submittedName>
        <fullName evidence="1">Uncharacterized protein</fullName>
    </submittedName>
</protein>
<evidence type="ECO:0000313" key="2">
    <source>
        <dbReference type="Proteomes" id="UP000003781"/>
    </source>
</evidence>
<comment type="caution">
    <text evidence="1">The sequence shown here is derived from an EMBL/GenBank/DDBJ whole genome shotgun (WGS) entry which is preliminary data.</text>
</comment>
<evidence type="ECO:0000313" key="1">
    <source>
        <dbReference type="EMBL" id="EAZ90062.1"/>
    </source>
</evidence>
<dbReference type="RefSeq" id="WP_008276824.1">
    <property type="nucleotide sequence ID" value="NZ_AAXW01000031.1"/>
</dbReference>
<name>A3ITW7_9CHRO</name>
<dbReference type="EMBL" id="AAXW01000031">
    <property type="protein sequence ID" value="EAZ90062.1"/>
    <property type="molecule type" value="Genomic_DNA"/>
</dbReference>
<accession>A3ITW7</accession>
<dbReference type="AlphaFoldDB" id="A3ITW7"/>
<keyword evidence="2" id="KW-1185">Reference proteome</keyword>
<gene>
    <name evidence="1" type="ORF">CY0110_14990</name>
</gene>